<evidence type="ECO:0000313" key="3">
    <source>
        <dbReference type="EMBL" id="KAH0534169.1"/>
    </source>
</evidence>
<dbReference type="SMART" id="SM00382">
    <property type="entry name" value="AAA"/>
    <property type="match status" value="1"/>
</dbReference>
<gene>
    <name evidence="3" type="ORF">FGG08_007238</name>
</gene>
<feature type="region of interest" description="Disordered" evidence="1">
    <location>
        <begin position="1"/>
        <end position="57"/>
    </location>
</feature>
<evidence type="ECO:0000256" key="1">
    <source>
        <dbReference type="SAM" id="MobiDB-lite"/>
    </source>
</evidence>
<organism evidence="3 4">
    <name type="scientific">Glutinoglossum americanum</name>
    <dbReference type="NCBI Taxonomy" id="1670608"/>
    <lineage>
        <taxon>Eukaryota</taxon>
        <taxon>Fungi</taxon>
        <taxon>Dikarya</taxon>
        <taxon>Ascomycota</taxon>
        <taxon>Pezizomycotina</taxon>
        <taxon>Geoglossomycetes</taxon>
        <taxon>Geoglossales</taxon>
        <taxon>Geoglossaceae</taxon>
        <taxon>Glutinoglossum</taxon>
    </lineage>
</organism>
<accession>A0A9P8HUE3</accession>
<dbReference type="SUPFAM" id="SSF52540">
    <property type="entry name" value="P-loop containing nucleoside triphosphate hydrolases"/>
    <property type="match status" value="1"/>
</dbReference>
<reference evidence="3" key="1">
    <citation type="submission" date="2021-03" db="EMBL/GenBank/DDBJ databases">
        <title>Comparative genomics and phylogenomic investigation of the class Geoglossomycetes provide insights into ecological specialization and systematics.</title>
        <authorList>
            <person name="Melie T."/>
            <person name="Pirro S."/>
            <person name="Miller A.N."/>
            <person name="Quandt A."/>
        </authorList>
    </citation>
    <scope>NUCLEOTIDE SEQUENCE</scope>
    <source>
        <strain evidence="3">GBOQ0MN5Z8</strain>
    </source>
</reference>
<dbReference type="InterPro" id="IPR054289">
    <property type="entry name" value="DUF7025"/>
</dbReference>
<proteinExistence type="predicted"/>
<dbReference type="GO" id="GO:0005524">
    <property type="term" value="F:ATP binding"/>
    <property type="evidence" value="ECO:0007669"/>
    <property type="project" value="InterPro"/>
</dbReference>
<sequence length="909" mass="103357">MERDRPREVVYHSHPRSMSRTLASDASTLPINSTISRDRTEGKKANQDESLRALSKGKGKAEQAEFVYFNPTSATSPSFFTPFALSSGPYEVEGQTEYTEPPSQSIKPIPWRVDTLHAQFEERKSMKLERTLEGDQNMSPAEREASILLADTEGVIHIGPPLNELPEAAVDSHPKARITSKRETLHGTPDLEDTPYECPDLATTLARDAKLRLGFSLYGDTPLSNFVSMLLDTINKKDAHIAFLDSRTKHLEQMLKDTPLSVQRHSPSSKADKLTRTGIFLDAPSRRGVELNGSHGVWDLTNYLFENTDIIFVVFKEYNCDGTPGSRLRLGGSRKTRFDDVGSHRILPDDEYIYVVSDALRAALIDIADCSPFDNLTQGEMTAPYPFIYHHRAQLRELAERQGELALHTSSLFLYVESHYGADYDDADAKFAKRVVTPEHLTKLWVPNQILVTHEGSHDVAYVLGEWPNYRNFKRGKQKDLQLRCWSWQYDGTVLKRDFESQTVNLANHNEIAIEKLSIYPLRFASEDLRERLRIRGQKFWGFRQQYLITYSGLDFNKETTYDHNRFMIDTQTYLKMHKTGAFQEATGVNNADSFDSWPTTIHRDEPLSDANLTILPPNIYGFDFQEKEWINLSIDQIGEVTWNKGAYNRLVLPSKTKELIQALVTTQISGKMQDIIANKGNGLVVLLHGGPGTGKTLTAETVAEMAEKPLYRVTCGDIGTNAVEVEKYLTSIFYLGKIWGCVLLLDEADVFLEERILADLQRNSFVSVFLHMLEYYDGILILTSNRVGTFDAAFKSRIQVSLHYSNLSRASRKKIWQNFLDMLEGLDDEVDVSELERHLDDLAQDEMNGRQIRNCVTTARQLAAFRKQKLGWQHLEQAIRTAGEFNRYLKEVHGGLTEDQMARGDNLR</sequence>
<feature type="compositionally biased region" description="Basic and acidic residues" evidence="1">
    <location>
        <begin position="36"/>
        <end position="51"/>
    </location>
</feature>
<dbReference type="InterPro" id="IPR003959">
    <property type="entry name" value="ATPase_AAA_core"/>
</dbReference>
<dbReference type="PANTHER" id="PTHR46411">
    <property type="entry name" value="FAMILY ATPASE, PUTATIVE-RELATED"/>
    <property type="match status" value="1"/>
</dbReference>
<dbReference type="InterPro" id="IPR027417">
    <property type="entry name" value="P-loop_NTPase"/>
</dbReference>
<dbReference type="Pfam" id="PF23232">
    <property type="entry name" value="AAA_lid_13"/>
    <property type="match status" value="1"/>
</dbReference>
<dbReference type="EMBL" id="JAGHQL010000264">
    <property type="protein sequence ID" value="KAH0534169.1"/>
    <property type="molecule type" value="Genomic_DNA"/>
</dbReference>
<comment type="caution">
    <text evidence="3">The sequence shown here is derived from an EMBL/GenBank/DDBJ whole genome shotgun (WGS) entry which is preliminary data.</text>
</comment>
<dbReference type="Pfam" id="PF00004">
    <property type="entry name" value="AAA"/>
    <property type="match status" value="1"/>
</dbReference>
<name>A0A9P8HUE3_9PEZI</name>
<evidence type="ECO:0000259" key="2">
    <source>
        <dbReference type="SMART" id="SM00382"/>
    </source>
</evidence>
<dbReference type="Proteomes" id="UP000698800">
    <property type="component" value="Unassembled WGS sequence"/>
</dbReference>
<dbReference type="GO" id="GO:0016887">
    <property type="term" value="F:ATP hydrolysis activity"/>
    <property type="evidence" value="ECO:0007669"/>
    <property type="project" value="InterPro"/>
</dbReference>
<feature type="compositionally biased region" description="Polar residues" evidence="1">
    <location>
        <begin position="16"/>
        <end position="35"/>
    </location>
</feature>
<dbReference type="PANTHER" id="PTHR46411:SF2">
    <property type="entry name" value="AAA+ ATPASE DOMAIN-CONTAINING PROTEIN"/>
    <property type="match status" value="1"/>
</dbReference>
<dbReference type="InterPro" id="IPR056599">
    <property type="entry name" value="AAA_lid_fung"/>
</dbReference>
<feature type="domain" description="AAA+ ATPase" evidence="2">
    <location>
        <begin position="682"/>
        <end position="809"/>
    </location>
</feature>
<dbReference type="Gene3D" id="3.40.50.300">
    <property type="entry name" value="P-loop containing nucleotide triphosphate hydrolases"/>
    <property type="match status" value="1"/>
</dbReference>
<feature type="compositionally biased region" description="Basic and acidic residues" evidence="1">
    <location>
        <begin position="1"/>
        <end position="11"/>
    </location>
</feature>
<dbReference type="InterPro" id="IPR003593">
    <property type="entry name" value="AAA+_ATPase"/>
</dbReference>
<evidence type="ECO:0000313" key="4">
    <source>
        <dbReference type="Proteomes" id="UP000698800"/>
    </source>
</evidence>
<protein>
    <recommendedName>
        <fullName evidence="2">AAA+ ATPase domain-containing protein</fullName>
    </recommendedName>
</protein>
<dbReference type="OrthoDB" id="10042665at2759"/>
<keyword evidence="4" id="KW-1185">Reference proteome</keyword>
<dbReference type="Pfam" id="PF22942">
    <property type="entry name" value="DUF7025"/>
    <property type="match status" value="1"/>
</dbReference>
<dbReference type="AlphaFoldDB" id="A0A9P8HUE3"/>